<dbReference type="OrthoDB" id="8853421at2"/>
<keyword evidence="1" id="KW-1133">Transmembrane helix</keyword>
<evidence type="ECO:0000256" key="1">
    <source>
        <dbReference type="SAM" id="Phobius"/>
    </source>
</evidence>
<reference evidence="3" key="1">
    <citation type="submission" date="2017-01" db="EMBL/GenBank/DDBJ databases">
        <authorList>
            <person name="Varghese N."/>
            <person name="Submissions S."/>
        </authorList>
    </citation>
    <scope>NUCLEOTIDE SEQUENCE [LARGE SCALE GENOMIC DNA]</scope>
    <source>
        <strain evidence="3">ATCC 51758</strain>
    </source>
</reference>
<dbReference type="EMBL" id="FTMD01000006">
    <property type="protein sequence ID" value="SIQ67782.1"/>
    <property type="molecule type" value="Genomic_DNA"/>
</dbReference>
<evidence type="ECO:0000313" key="3">
    <source>
        <dbReference type="Proteomes" id="UP000186819"/>
    </source>
</evidence>
<dbReference type="AlphaFoldDB" id="A0A1N6UQK8"/>
<sequence length="177" mass="19824">MVNDWELSKSVERTTNLRTTKGAVLKAIVLFVIAAPGMGAWAQNLPPPSRTVFRCEVDGKVTYSDSPCLGARKIEVEPTRGVSKLSGSERVGNDVRLERHREIMADALKPLTGMDAKQMDVYRRRMKLEPTDRQECHDLDGNLATMEQRERLASGPQLSSIQGALLKLRLRYRELGC</sequence>
<dbReference type="RefSeq" id="WP_076602016.1">
    <property type="nucleotide sequence ID" value="NZ_FTMD01000006.1"/>
</dbReference>
<proteinExistence type="predicted"/>
<keyword evidence="1" id="KW-0812">Transmembrane</keyword>
<evidence type="ECO:0008006" key="4">
    <source>
        <dbReference type="Google" id="ProtNLM"/>
    </source>
</evidence>
<gene>
    <name evidence="2" type="ORF">SAMN05421829_1062</name>
</gene>
<keyword evidence="1" id="KW-0472">Membrane</keyword>
<accession>A0A1N6UQK8</accession>
<organism evidence="2 3">
    <name type="scientific">Aromatoleum tolulyticum</name>
    <dbReference type="NCBI Taxonomy" id="34027"/>
    <lineage>
        <taxon>Bacteria</taxon>
        <taxon>Pseudomonadati</taxon>
        <taxon>Pseudomonadota</taxon>
        <taxon>Betaproteobacteria</taxon>
        <taxon>Rhodocyclales</taxon>
        <taxon>Rhodocyclaceae</taxon>
        <taxon>Aromatoleum</taxon>
    </lineage>
</organism>
<evidence type="ECO:0000313" key="2">
    <source>
        <dbReference type="EMBL" id="SIQ67782.1"/>
    </source>
</evidence>
<dbReference type="Proteomes" id="UP000186819">
    <property type="component" value="Unassembled WGS sequence"/>
</dbReference>
<protein>
    <recommendedName>
        <fullName evidence="4">DUF4124 domain-containing protein</fullName>
    </recommendedName>
</protein>
<name>A0A1N6UQK8_9RHOO</name>
<feature type="transmembrane region" description="Helical" evidence="1">
    <location>
        <begin position="23"/>
        <end position="42"/>
    </location>
</feature>
<keyword evidence="3" id="KW-1185">Reference proteome</keyword>